<name>U5D109_AMBTC</name>
<reference evidence="2" key="1">
    <citation type="journal article" date="2013" name="Science">
        <title>The Amborella genome and the evolution of flowering plants.</title>
        <authorList>
            <consortium name="Amborella Genome Project"/>
        </authorList>
    </citation>
    <scope>NUCLEOTIDE SEQUENCE [LARGE SCALE GENOMIC DNA]</scope>
</reference>
<organism evidence="1 2">
    <name type="scientific">Amborella trichopoda</name>
    <dbReference type="NCBI Taxonomy" id="13333"/>
    <lineage>
        <taxon>Eukaryota</taxon>
        <taxon>Viridiplantae</taxon>
        <taxon>Streptophyta</taxon>
        <taxon>Embryophyta</taxon>
        <taxon>Tracheophyta</taxon>
        <taxon>Spermatophyta</taxon>
        <taxon>Magnoliopsida</taxon>
        <taxon>Amborellales</taxon>
        <taxon>Amborellaceae</taxon>
        <taxon>Amborella</taxon>
    </lineage>
</organism>
<sequence length="95" mass="10723">MLPNNKEFQPSNLHALGHVCERLTRDTQNGALIAFDVGDLLAALSDEGSLKVMLLCGSDLLESFDIPGAWICDQGDHKKRFFCYKLDNRRSYQLH</sequence>
<keyword evidence="2" id="KW-1185">Reference proteome</keyword>
<gene>
    <name evidence="1" type="ORF">AMTR_s00039p00236170</name>
</gene>
<dbReference type="AlphaFoldDB" id="U5D109"/>
<evidence type="ECO:0000313" key="1">
    <source>
        <dbReference type="EMBL" id="ERN15940.1"/>
    </source>
</evidence>
<proteinExistence type="predicted"/>
<protein>
    <submittedName>
        <fullName evidence="1">Uncharacterized protein</fullName>
    </submittedName>
</protein>
<evidence type="ECO:0000313" key="2">
    <source>
        <dbReference type="Proteomes" id="UP000017836"/>
    </source>
</evidence>
<dbReference type="Proteomes" id="UP000017836">
    <property type="component" value="Unassembled WGS sequence"/>
</dbReference>
<dbReference type="Gramene" id="ERN15940">
    <property type="protein sequence ID" value="ERN15940"/>
    <property type="gene ID" value="AMTR_s00039p00236170"/>
</dbReference>
<accession>U5D109</accession>
<dbReference type="HOGENOM" id="CLU_2375619_0_0_1"/>
<dbReference type="EMBL" id="KI392495">
    <property type="protein sequence ID" value="ERN15940.1"/>
    <property type="molecule type" value="Genomic_DNA"/>
</dbReference>